<gene>
    <name evidence="1" type="ORF">Ahy_B03g064413</name>
</gene>
<proteinExistence type="predicted"/>
<evidence type="ECO:0000313" key="2">
    <source>
        <dbReference type="Proteomes" id="UP000289738"/>
    </source>
</evidence>
<keyword evidence="2" id="KW-1185">Reference proteome</keyword>
<evidence type="ECO:0000313" key="1">
    <source>
        <dbReference type="EMBL" id="RYR19586.1"/>
    </source>
</evidence>
<name>A0A444ZZI6_ARAHY</name>
<dbReference type="Proteomes" id="UP000289738">
    <property type="component" value="Chromosome B03"/>
</dbReference>
<accession>A0A444ZZI6</accession>
<dbReference type="AlphaFoldDB" id="A0A444ZZI6"/>
<comment type="caution">
    <text evidence="1">The sequence shown here is derived from an EMBL/GenBank/DDBJ whole genome shotgun (WGS) entry which is preliminary data.</text>
</comment>
<dbReference type="EMBL" id="SDMP01000013">
    <property type="protein sequence ID" value="RYR19586.1"/>
    <property type="molecule type" value="Genomic_DNA"/>
</dbReference>
<organism evidence="1 2">
    <name type="scientific">Arachis hypogaea</name>
    <name type="common">Peanut</name>
    <dbReference type="NCBI Taxonomy" id="3818"/>
    <lineage>
        <taxon>Eukaryota</taxon>
        <taxon>Viridiplantae</taxon>
        <taxon>Streptophyta</taxon>
        <taxon>Embryophyta</taxon>
        <taxon>Tracheophyta</taxon>
        <taxon>Spermatophyta</taxon>
        <taxon>Magnoliopsida</taxon>
        <taxon>eudicotyledons</taxon>
        <taxon>Gunneridae</taxon>
        <taxon>Pentapetalae</taxon>
        <taxon>rosids</taxon>
        <taxon>fabids</taxon>
        <taxon>Fabales</taxon>
        <taxon>Fabaceae</taxon>
        <taxon>Papilionoideae</taxon>
        <taxon>50 kb inversion clade</taxon>
        <taxon>dalbergioids sensu lato</taxon>
        <taxon>Dalbergieae</taxon>
        <taxon>Pterocarpus clade</taxon>
        <taxon>Arachis</taxon>
    </lineage>
</organism>
<sequence length="89" mass="9749">MFEDHAENLFAAHEVERQGNVNSKKEDTDFWIVDVIENGVTSCMELAVKEALALPPGKKIILPHNRELQQVGQAAGLLSGFLGTLGVDF</sequence>
<reference evidence="1 2" key="1">
    <citation type="submission" date="2019-01" db="EMBL/GenBank/DDBJ databases">
        <title>Sequencing of cultivated peanut Arachis hypogaea provides insights into genome evolution and oil improvement.</title>
        <authorList>
            <person name="Chen X."/>
        </authorList>
    </citation>
    <scope>NUCLEOTIDE SEQUENCE [LARGE SCALE GENOMIC DNA]</scope>
    <source>
        <strain evidence="2">cv. Fuhuasheng</strain>
        <tissue evidence="1">Leaves</tissue>
    </source>
</reference>
<protein>
    <submittedName>
        <fullName evidence="1">Uncharacterized protein</fullName>
    </submittedName>
</protein>